<sequence>MALHNKLFLIDLNLEGPNAPSWDFMSDEYWQNVLDNFVFKIADSFAFAGVSKTADLFPKGLDYFSDWQLDIIELVEADDDIVCKFNLNDNCKKHFRKFEFAVHSFESKEFNDYYEFDQLYFFSGERLVAIYINHESMIDFLDLTDDETVLIEALETHIKASFVDSAVFTDAFKNR</sequence>
<evidence type="ECO:0000313" key="2">
    <source>
        <dbReference type="Proteomes" id="UP000664369"/>
    </source>
</evidence>
<proteinExistence type="predicted"/>
<accession>A0ABS3QIF4</accession>
<comment type="caution">
    <text evidence="1">The sequence shown here is derived from an EMBL/GenBank/DDBJ whole genome shotgun (WGS) entry which is preliminary data.</text>
</comment>
<evidence type="ECO:0008006" key="3">
    <source>
        <dbReference type="Google" id="ProtNLM"/>
    </source>
</evidence>
<dbReference type="RefSeq" id="WP_208176703.1">
    <property type="nucleotide sequence ID" value="NZ_JAGETZ010000009.1"/>
</dbReference>
<name>A0ABS3QIF4_9BACT</name>
<gene>
    <name evidence="1" type="ORF">J4E00_18245</name>
</gene>
<organism evidence="1 2">
    <name type="scientific">Hymenobacter negativus</name>
    <dbReference type="NCBI Taxonomy" id="2795026"/>
    <lineage>
        <taxon>Bacteria</taxon>
        <taxon>Pseudomonadati</taxon>
        <taxon>Bacteroidota</taxon>
        <taxon>Cytophagia</taxon>
        <taxon>Cytophagales</taxon>
        <taxon>Hymenobacteraceae</taxon>
        <taxon>Hymenobacter</taxon>
    </lineage>
</organism>
<evidence type="ECO:0000313" key="1">
    <source>
        <dbReference type="EMBL" id="MBO2011007.1"/>
    </source>
</evidence>
<dbReference type="EMBL" id="JAGETZ010000009">
    <property type="protein sequence ID" value="MBO2011007.1"/>
    <property type="molecule type" value="Genomic_DNA"/>
</dbReference>
<dbReference type="Proteomes" id="UP000664369">
    <property type="component" value="Unassembled WGS sequence"/>
</dbReference>
<protein>
    <recommendedName>
        <fullName evidence="3">DUF695 domain-containing protein</fullName>
    </recommendedName>
</protein>
<keyword evidence="2" id="KW-1185">Reference proteome</keyword>
<reference evidence="1 2" key="1">
    <citation type="submission" date="2021-03" db="EMBL/GenBank/DDBJ databases">
        <authorList>
            <person name="Kim M.K."/>
        </authorList>
    </citation>
    <scope>NUCLEOTIDE SEQUENCE [LARGE SCALE GENOMIC DNA]</scope>
    <source>
        <strain evidence="1 2">BT442</strain>
    </source>
</reference>